<dbReference type="GO" id="GO:0032259">
    <property type="term" value="P:methylation"/>
    <property type="evidence" value="ECO:0007669"/>
    <property type="project" value="UniProtKB-KW"/>
</dbReference>
<accession>A0A6A6ZY65</accession>
<dbReference type="PANTHER" id="PTHR43712">
    <property type="entry name" value="PUTATIVE (AFU_ORTHOLOGUE AFUA_4G14580)-RELATED"/>
    <property type="match status" value="1"/>
</dbReference>
<proteinExistence type="predicted"/>
<dbReference type="InterPro" id="IPR029063">
    <property type="entry name" value="SAM-dependent_MTases_sf"/>
</dbReference>
<keyword evidence="3" id="KW-0949">S-adenosyl-L-methionine</keyword>
<dbReference type="SUPFAM" id="SSF53335">
    <property type="entry name" value="S-adenosyl-L-methionine-dependent methyltransferases"/>
    <property type="match status" value="1"/>
</dbReference>
<evidence type="ECO:0000256" key="1">
    <source>
        <dbReference type="ARBA" id="ARBA00022603"/>
    </source>
</evidence>
<dbReference type="InterPro" id="IPR016461">
    <property type="entry name" value="COMT-like"/>
</dbReference>
<evidence type="ECO:0000313" key="6">
    <source>
        <dbReference type="Proteomes" id="UP000799424"/>
    </source>
</evidence>
<protein>
    <submittedName>
        <fullName evidence="5">S-adenosyl-L-methionine-dependent methyltransferase</fullName>
    </submittedName>
</protein>
<organism evidence="5 6">
    <name type="scientific">Ophiobolus disseminans</name>
    <dbReference type="NCBI Taxonomy" id="1469910"/>
    <lineage>
        <taxon>Eukaryota</taxon>
        <taxon>Fungi</taxon>
        <taxon>Dikarya</taxon>
        <taxon>Ascomycota</taxon>
        <taxon>Pezizomycotina</taxon>
        <taxon>Dothideomycetes</taxon>
        <taxon>Pleosporomycetidae</taxon>
        <taxon>Pleosporales</taxon>
        <taxon>Pleosporineae</taxon>
        <taxon>Phaeosphaeriaceae</taxon>
        <taxon>Ophiobolus</taxon>
    </lineage>
</organism>
<dbReference type="InterPro" id="IPR036390">
    <property type="entry name" value="WH_DNA-bd_sf"/>
</dbReference>
<sequence>MGSIQQKKHEIATLNSLADQIKELAAKMTRNIEAANLPPITLEADSPIKYASLPGDLFMTRQLLEDALKDMWILSQGPSESVFNYVHMAIPDASCLNILNQFDFWNAVPLDGEASFEQIADKVQLPLEVVSRVLDHAITMRFFAKSSPVATSVRHTSRSAALVKDAGLVALVQMVLDETGPPMLVLPEALRRYSQGKKEITKNMKETAFKLCHSGGVWGDFENSWDFIENDGVKEGEVGFEKKSKGWRQRNFVKFMAYIKDLFNTEDIVFNAVDWAGAGDVTVVDLGGSAGHDDAVLARKFPNLKIVVQDLPEVAPVFEAEFPSDLRSRVSFKTHNLFDPQPVVADIYMLKWILHDWPDVESVAILRALVPALKPGARVVFIDYVGKQDPSEEELPRSMQGFGTATDLRMMALFNAKERPVKAWEGIFKEADERFEVRRVNADPLSFMCVLEAVWRG</sequence>
<name>A0A6A6ZY65_9PLEO</name>
<evidence type="ECO:0000313" key="5">
    <source>
        <dbReference type="EMBL" id="KAF2825796.1"/>
    </source>
</evidence>
<keyword evidence="1 5" id="KW-0489">Methyltransferase</keyword>
<dbReference type="EMBL" id="MU006227">
    <property type="protein sequence ID" value="KAF2825796.1"/>
    <property type="molecule type" value="Genomic_DNA"/>
</dbReference>
<dbReference type="Proteomes" id="UP000799424">
    <property type="component" value="Unassembled WGS sequence"/>
</dbReference>
<dbReference type="SUPFAM" id="SSF46785">
    <property type="entry name" value="Winged helix' DNA-binding domain"/>
    <property type="match status" value="1"/>
</dbReference>
<dbReference type="PROSITE" id="PS51683">
    <property type="entry name" value="SAM_OMT_II"/>
    <property type="match status" value="1"/>
</dbReference>
<dbReference type="Gene3D" id="3.40.50.150">
    <property type="entry name" value="Vaccinia Virus protein VP39"/>
    <property type="match status" value="1"/>
</dbReference>
<dbReference type="PANTHER" id="PTHR43712:SF12">
    <property type="entry name" value="STERIGMATOCYSTIN 8-O-METHYLTRANSFERASE"/>
    <property type="match status" value="1"/>
</dbReference>
<keyword evidence="6" id="KW-1185">Reference proteome</keyword>
<evidence type="ECO:0000256" key="2">
    <source>
        <dbReference type="ARBA" id="ARBA00022679"/>
    </source>
</evidence>
<dbReference type="OrthoDB" id="1606438at2759"/>
<dbReference type="Pfam" id="PF00891">
    <property type="entry name" value="Methyltransf_2"/>
    <property type="match status" value="1"/>
</dbReference>
<reference evidence="5" key="1">
    <citation type="journal article" date="2020" name="Stud. Mycol.">
        <title>101 Dothideomycetes genomes: a test case for predicting lifestyles and emergence of pathogens.</title>
        <authorList>
            <person name="Haridas S."/>
            <person name="Albert R."/>
            <person name="Binder M."/>
            <person name="Bloem J."/>
            <person name="Labutti K."/>
            <person name="Salamov A."/>
            <person name="Andreopoulos B."/>
            <person name="Baker S."/>
            <person name="Barry K."/>
            <person name="Bills G."/>
            <person name="Bluhm B."/>
            <person name="Cannon C."/>
            <person name="Castanera R."/>
            <person name="Culley D."/>
            <person name="Daum C."/>
            <person name="Ezra D."/>
            <person name="Gonzalez J."/>
            <person name="Henrissat B."/>
            <person name="Kuo A."/>
            <person name="Liang C."/>
            <person name="Lipzen A."/>
            <person name="Lutzoni F."/>
            <person name="Magnuson J."/>
            <person name="Mondo S."/>
            <person name="Nolan M."/>
            <person name="Ohm R."/>
            <person name="Pangilinan J."/>
            <person name="Park H.-J."/>
            <person name="Ramirez L."/>
            <person name="Alfaro M."/>
            <person name="Sun H."/>
            <person name="Tritt A."/>
            <person name="Yoshinaga Y."/>
            <person name="Zwiers L.-H."/>
            <person name="Turgeon B."/>
            <person name="Goodwin S."/>
            <person name="Spatafora J."/>
            <person name="Crous P."/>
            <person name="Grigoriev I."/>
        </authorList>
    </citation>
    <scope>NUCLEOTIDE SEQUENCE</scope>
    <source>
        <strain evidence="5">CBS 113818</strain>
    </source>
</reference>
<evidence type="ECO:0000259" key="4">
    <source>
        <dbReference type="Pfam" id="PF00891"/>
    </source>
</evidence>
<dbReference type="GO" id="GO:0008171">
    <property type="term" value="F:O-methyltransferase activity"/>
    <property type="evidence" value="ECO:0007669"/>
    <property type="project" value="InterPro"/>
</dbReference>
<evidence type="ECO:0000256" key="3">
    <source>
        <dbReference type="ARBA" id="ARBA00022691"/>
    </source>
</evidence>
<keyword evidence="2 5" id="KW-0808">Transferase</keyword>
<dbReference type="AlphaFoldDB" id="A0A6A6ZY65"/>
<gene>
    <name evidence="5" type="ORF">CC86DRAFT_370689</name>
</gene>
<dbReference type="InterPro" id="IPR001077">
    <property type="entry name" value="COMT_C"/>
</dbReference>
<feature type="domain" description="O-methyltransferase C-terminal" evidence="4">
    <location>
        <begin position="268"/>
        <end position="431"/>
    </location>
</feature>